<dbReference type="PANTHER" id="PTHR46241">
    <property type="entry name" value="ARMADILLO REPEAT-CONTAINING PROTEIN 4 ARMC4"/>
    <property type="match status" value="1"/>
</dbReference>
<feature type="compositionally biased region" description="Basic and acidic residues" evidence="2">
    <location>
        <begin position="22"/>
        <end position="31"/>
    </location>
</feature>
<feature type="repeat" description="ARM" evidence="1">
    <location>
        <begin position="372"/>
        <end position="416"/>
    </location>
</feature>
<sequence length="674" mass="75072">MHTRLLSSSSSSSEDDILLKLQPKEVIIDDRTDSEDQEKSSGSSSEEENEYTRPAFIIPPEYWHIQKLMKFLKTGNQQATTVALCCLKDHDLTHEVHQFAIQDCGGMEILVNLLEIQDLNCKLGALNLLVEMAQTEYVRKCLVDLGCMPLLVKNLLEPARDLKILVGEVMYHLGFLPKARKDVRHCNGLQLLVDLLEVDEKILLTHDQYLTADEIEMVQLARSSIRALWSLSKSQKNMHIMMKSGCVPLLAKLLGCKHTEVMIPTLGTLSQCVVLPSFQMAVCTEKMVTHIVKNLLEGNSSVQRYCCETIFYAAEDPDTRDMVRQAGGLHPLVKIISDPANRIDKDLLAAASGAIWKTAITLENVKQFDKMQTIDVLVKLLENPDEDEKVLSNVVGALCQFLRFAHNRDVLRRSGGIPFIVNLLNYTYQPLLENLPMVLRECAQDGDSMRIIEEVDGVRLIWSLLRNKSIKVQSNAAWCLVPCIQNAQDSGEMVRSFVGGLEIIVERLKSDDVTVLGCVCAAIAEIAKDMENLAVISDHGVVQSLVSLIPTEDVFLREHLCSAIAYCCAWGANCKTFGRLGAITPLVGYMADNHEKVNRTAAIALLHLSENSFNCITMHESGVVIFLLRSVTSEDQELQEAAAGCLANIRKLALEAETKHLIRKKESSSSEEDD</sequence>
<gene>
    <name evidence="3" type="ORF">WA026_007156</name>
</gene>
<accession>A0AAW1V9H9</accession>
<keyword evidence="4" id="KW-1185">Reference proteome</keyword>
<dbReference type="AlphaFoldDB" id="A0AAW1V9H9"/>
<name>A0AAW1V9H9_9CUCU</name>
<organism evidence="3 4">
    <name type="scientific">Henosepilachna vigintioctopunctata</name>
    <dbReference type="NCBI Taxonomy" id="420089"/>
    <lineage>
        <taxon>Eukaryota</taxon>
        <taxon>Metazoa</taxon>
        <taxon>Ecdysozoa</taxon>
        <taxon>Arthropoda</taxon>
        <taxon>Hexapoda</taxon>
        <taxon>Insecta</taxon>
        <taxon>Pterygota</taxon>
        <taxon>Neoptera</taxon>
        <taxon>Endopterygota</taxon>
        <taxon>Coleoptera</taxon>
        <taxon>Polyphaga</taxon>
        <taxon>Cucujiformia</taxon>
        <taxon>Coccinelloidea</taxon>
        <taxon>Coccinellidae</taxon>
        <taxon>Epilachninae</taxon>
        <taxon>Epilachnini</taxon>
        <taxon>Henosepilachna</taxon>
    </lineage>
</organism>
<dbReference type="SMART" id="SM00185">
    <property type="entry name" value="ARM"/>
    <property type="match status" value="11"/>
</dbReference>
<dbReference type="EMBL" id="JARQZJ010000123">
    <property type="protein sequence ID" value="KAK9889779.1"/>
    <property type="molecule type" value="Genomic_DNA"/>
</dbReference>
<evidence type="ECO:0000313" key="4">
    <source>
        <dbReference type="Proteomes" id="UP001431783"/>
    </source>
</evidence>
<feature type="region of interest" description="Disordered" evidence="2">
    <location>
        <begin position="1"/>
        <end position="51"/>
    </location>
</feature>
<evidence type="ECO:0000313" key="3">
    <source>
        <dbReference type="EMBL" id="KAK9889779.1"/>
    </source>
</evidence>
<dbReference type="SUPFAM" id="SSF48371">
    <property type="entry name" value="ARM repeat"/>
    <property type="match status" value="2"/>
</dbReference>
<evidence type="ECO:0008006" key="5">
    <source>
        <dbReference type="Google" id="ProtNLM"/>
    </source>
</evidence>
<dbReference type="InterPro" id="IPR016024">
    <property type="entry name" value="ARM-type_fold"/>
</dbReference>
<evidence type="ECO:0000256" key="1">
    <source>
        <dbReference type="PROSITE-ProRule" id="PRU00259"/>
    </source>
</evidence>
<protein>
    <recommendedName>
        <fullName evidence="5">Armadillo repeat-containing protein gudu</fullName>
    </recommendedName>
</protein>
<dbReference type="Gene3D" id="1.25.10.10">
    <property type="entry name" value="Leucine-rich Repeat Variant"/>
    <property type="match status" value="3"/>
</dbReference>
<comment type="caution">
    <text evidence="3">The sequence shown here is derived from an EMBL/GenBank/DDBJ whole genome shotgun (WGS) entry which is preliminary data.</text>
</comment>
<dbReference type="PROSITE" id="PS50176">
    <property type="entry name" value="ARM_REPEAT"/>
    <property type="match status" value="1"/>
</dbReference>
<dbReference type="InterPro" id="IPR011989">
    <property type="entry name" value="ARM-like"/>
</dbReference>
<reference evidence="3 4" key="1">
    <citation type="submission" date="2023-03" db="EMBL/GenBank/DDBJ databases">
        <title>Genome insight into feeding habits of ladybird beetles.</title>
        <authorList>
            <person name="Li H.-S."/>
            <person name="Huang Y.-H."/>
            <person name="Pang H."/>
        </authorList>
    </citation>
    <scope>NUCLEOTIDE SEQUENCE [LARGE SCALE GENOMIC DNA]</scope>
    <source>
        <strain evidence="3">SYSU_2023b</strain>
        <tissue evidence="3">Whole body</tissue>
    </source>
</reference>
<evidence type="ECO:0000256" key="2">
    <source>
        <dbReference type="SAM" id="MobiDB-lite"/>
    </source>
</evidence>
<proteinExistence type="predicted"/>
<dbReference type="InterPro" id="IPR000225">
    <property type="entry name" value="Armadillo"/>
</dbReference>
<dbReference type="PANTHER" id="PTHR46241:SF1">
    <property type="entry name" value="OUTER DYNEIN ARM-DOCKING COMPLEX SUBUNIT 2"/>
    <property type="match status" value="1"/>
</dbReference>
<dbReference type="Proteomes" id="UP001431783">
    <property type="component" value="Unassembled WGS sequence"/>
</dbReference>